<feature type="region of interest" description="Disordered" evidence="1">
    <location>
        <begin position="1"/>
        <end position="20"/>
    </location>
</feature>
<reference evidence="2 3" key="1">
    <citation type="submission" date="2016-10" db="EMBL/GenBank/DDBJ databases">
        <title>The genome sequence of Colletotrichum fioriniae PJ7.</title>
        <authorList>
            <person name="Baroncelli R."/>
        </authorList>
    </citation>
    <scope>NUCLEOTIDE SEQUENCE [LARGE SCALE GENOMIC DNA]</scope>
    <source>
        <strain evidence="2 3">Tom-12</strain>
    </source>
</reference>
<evidence type="ECO:0000313" key="3">
    <source>
        <dbReference type="Proteomes" id="UP001227543"/>
    </source>
</evidence>
<name>A0ABQ9QSV4_9PEZI</name>
<organism evidence="2 3">
    <name type="scientific">Colletotrichum tamarilloi</name>
    <dbReference type="NCBI Taxonomy" id="1209934"/>
    <lineage>
        <taxon>Eukaryota</taxon>
        <taxon>Fungi</taxon>
        <taxon>Dikarya</taxon>
        <taxon>Ascomycota</taxon>
        <taxon>Pezizomycotina</taxon>
        <taxon>Sordariomycetes</taxon>
        <taxon>Hypocreomycetidae</taxon>
        <taxon>Glomerellales</taxon>
        <taxon>Glomerellaceae</taxon>
        <taxon>Colletotrichum</taxon>
        <taxon>Colletotrichum acutatum species complex</taxon>
    </lineage>
</organism>
<gene>
    <name evidence="2" type="ORF">CTAM01_13186</name>
</gene>
<dbReference type="Proteomes" id="UP001227543">
    <property type="component" value="Unassembled WGS sequence"/>
</dbReference>
<dbReference type="RefSeq" id="XP_060376240.1">
    <property type="nucleotide sequence ID" value="XM_060529190.1"/>
</dbReference>
<keyword evidence="3" id="KW-1185">Reference proteome</keyword>
<comment type="caution">
    <text evidence="2">The sequence shown here is derived from an EMBL/GenBank/DDBJ whole genome shotgun (WGS) entry which is preliminary data.</text>
</comment>
<dbReference type="GeneID" id="85413428"/>
<evidence type="ECO:0000256" key="1">
    <source>
        <dbReference type="SAM" id="MobiDB-lite"/>
    </source>
</evidence>
<sequence length="151" mass="16813">MNRENHTLRLPAATSSRSSRIRRSAIRSAFSLPSLVSETSPAMPCLLLHPIRPPRWSTTTTTTTVTTHPPRCLPYPTLCWKPPIARPGRLIAKPNRFPSPKSQAVPLPPPAVQHHRAALSVPSEWRKNLMDNSPSVLVLVEARFSGVLKHR</sequence>
<proteinExistence type="predicted"/>
<protein>
    <submittedName>
        <fullName evidence="2">Uncharacterized protein</fullName>
    </submittedName>
</protein>
<accession>A0ABQ9QSV4</accession>
<evidence type="ECO:0000313" key="2">
    <source>
        <dbReference type="EMBL" id="KAK1483961.1"/>
    </source>
</evidence>
<dbReference type="EMBL" id="MLFU01000090">
    <property type="protein sequence ID" value="KAK1483961.1"/>
    <property type="molecule type" value="Genomic_DNA"/>
</dbReference>